<feature type="region of interest" description="Disordered" evidence="1">
    <location>
        <begin position="226"/>
        <end position="249"/>
    </location>
</feature>
<dbReference type="EMBL" id="VBQZ03000083">
    <property type="protein sequence ID" value="MXQ92495.1"/>
    <property type="molecule type" value="Genomic_DNA"/>
</dbReference>
<evidence type="ECO:0000313" key="2">
    <source>
        <dbReference type="EMBL" id="MXQ92495.1"/>
    </source>
</evidence>
<reference evidence="2" key="1">
    <citation type="submission" date="2019-10" db="EMBL/GenBank/DDBJ databases">
        <title>The sequence and de novo assembly of the wild yak genome.</title>
        <authorList>
            <person name="Liu Y."/>
        </authorList>
    </citation>
    <scope>NUCLEOTIDE SEQUENCE [LARGE SCALE GENOMIC DNA]</scope>
    <source>
        <strain evidence="2">WY2019</strain>
    </source>
</reference>
<gene>
    <name evidence="2" type="ORF">E5288_WYG000994</name>
</gene>
<feature type="compositionally biased region" description="Basic and acidic residues" evidence="1">
    <location>
        <begin position="129"/>
        <end position="147"/>
    </location>
</feature>
<keyword evidence="3" id="KW-1185">Reference proteome</keyword>
<protein>
    <submittedName>
        <fullName evidence="2">Uncharacterized protein</fullName>
    </submittedName>
</protein>
<feature type="region of interest" description="Disordered" evidence="1">
    <location>
        <begin position="1"/>
        <end position="28"/>
    </location>
</feature>
<dbReference type="AlphaFoldDB" id="A0A6B0RRF6"/>
<comment type="caution">
    <text evidence="2">The sequence shown here is derived from an EMBL/GenBank/DDBJ whole genome shotgun (WGS) entry which is preliminary data.</text>
</comment>
<name>A0A6B0RRF6_9CETA</name>
<proteinExistence type="predicted"/>
<feature type="region of interest" description="Disordered" evidence="1">
    <location>
        <begin position="107"/>
        <end position="180"/>
    </location>
</feature>
<dbReference type="Proteomes" id="UP000322234">
    <property type="component" value="Unassembled WGS sequence"/>
</dbReference>
<accession>A0A6B0RRF6</accession>
<evidence type="ECO:0000313" key="3">
    <source>
        <dbReference type="Proteomes" id="UP000322234"/>
    </source>
</evidence>
<organism evidence="2 3">
    <name type="scientific">Bos mutus</name>
    <name type="common">wild yak</name>
    <dbReference type="NCBI Taxonomy" id="72004"/>
    <lineage>
        <taxon>Eukaryota</taxon>
        <taxon>Metazoa</taxon>
        <taxon>Chordata</taxon>
        <taxon>Craniata</taxon>
        <taxon>Vertebrata</taxon>
        <taxon>Euteleostomi</taxon>
        <taxon>Mammalia</taxon>
        <taxon>Eutheria</taxon>
        <taxon>Laurasiatheria</taxon>
        <taxon>Artiodactyla</taxon>
        <taxon>Ruminantia</taxon>
        <taxon>Pecora</taxon>
        <taxon>Bovidae</taxon>
        <taxon>Bovinae</taxon>
        <taxon>Bos</taxon>
    </lineage>
</organism>
<evidence type="ECO:0000256" key="1">
    <source>
        <dbReference type="SAM" id="MobiDB-lite"/>
    </source>
</evidence>
<sequence length="249" mass="27187">MATGSRKCWAQPALTPPQSWEEDSEGPLPVVLHPTSTSPWSRPRQRTQRLAEQVMLVFWLLSFSFLTKNTYSMGMGNEWKQGEGGRTRPADHWKFEFPALLEVSSGVASPPAGNAPRGLSPSQLAAEAPEGRDVRHQQSEKERKCGPRAETVLLQSPRDQALDSASVPRPERPAAGLLGSGKLPALSLKRRNDSSIRSLCPADPPPGLHHKGCLALPAFLSPRETRLPASPNILEMSGRPDPQQEQSAE</sequence>